<evidence type="ECO:0000259" key="1">
    <source>
        <dbReference type="Pfam" id="PF13802"/>
    </source>
</evidence>
<name>A0A0D6LFU1_9BILA</name>
<dbReference type="Pfam" id="PF13802">
    <property type="entry name" value="Gal_mutarotas_2"/>
    <property type="match status" value="1"/>
</dbReference>
<dbReference type="InterPro" id="IPR025887">
    <property type="entry name" value="Glyco_hydro_31_N_dom"/>
</dbReference>
<accession>A0A0D6LFU1</accession>
<dbReference type="EMBL" id="KE125159">
    <property type="protein sequence ID" value="EPB70824.1"/>
    <property type="molecule type" value="Genomic_DNA"/>
</dbReference>
<gene>
    <name evidence="2" type="ORF">ANCCEY_10083</name>
</gene>
<organism evidence="2 3">
    <name type="scientific">Ancylostoma ceylanicum</name>
    <dbReference type="NCBI Taxonomy" id="53326"/>
    <lineage>
        <taxon>Eukaryota</taxon>
        <taxon>Metazoa</taxon>
        <taxon>Ecdysozoa</taxon>
        <taxon>Nematoda</taxon>
        <taxon>Chromadorea</taxon>
        <taxon>Rhabditida</taxon>
        <taxon>Rhabditina</taxon>
        <taxon>Rhabditomorpha</taxon>
        <taxon>Strongyloidea</taxon>
        <taxon>Ancylostomatidae</taxon>
        <taxon>Ancylostomatinae</taxon>
        <taxon>Ancylostoma</taxon>
    </lineage>
</organism>
<keyword evidence="3" id="KW-1185">Reference proteome</keyword>
<dbReference type="CDD" id="cd14752">
    <property type="entry name" value="GH31_N"/>
    <property type="match status" value="1"/>
</dbReference>
<reference evidence="2 3" key="1">
    <citation type="submission" date="2013-05" db="EMBL/GenBank/DDBJ databases">
        <title>Draft genome of the parasitic nematode Anyclostoma ceylanicum.</title>
        <authorList>
            <person name="Mitreva M."/>
        </authorList>
    </citation>
    <scope>NUCLEOTIDE SEQUENCE [LARGE SCALE GENOMIC DNA]</scope>
</reference>
<proteinExistence type="predicted"/>
<evidence type="ECO:0000313" key="3">
    <source>
        <dbReference type="Proteomes" id="UP000054495"/>
    </source>
</evidence>
<dbReference type="Gene3D" id="2.60.40.1760">
    <property type="entry name" value="glycosyl hydrolase (family 31)"/>
    <property type="match status" value="1"/>
</dbReference>
<sequence>MSQAPVLPYLIVSISFQDLTLDLHVVALHDSTFREMMTVACETVIAISNDTIHIENEANTSKLFWKKVTSINSAGLLMVEPFKKKVLLTDREKGYWEETFKDHKDTKPHGSSSIGIDVAFIGMKHAFGLPEHADAYGLRDTKNYEPYRLYNLDVFEYDLNSQMALYGSVPYMVRIFQN</sequence>
<evidence type="ECO:0000313" key="2">
    <source>
        <dbReference type="EMBL" id="EPB70824.1"/>
    </source>
</evidence>
<protein>
    <recommendedName>
        <fullName evidence="1">Glycoside hydrolase family 31 N-terminal domain-containing protein</fullName>
    </recommendedName>
</protein>
<dbReference type="AlphaFoldDB" id="A0A0D6LFU1"/>
<dbReference type="Proteomes" id="UP000054495">
    <property type="component" value="Unassembled WGS sequence"/>
</dbReference>
<feature type="domain" description="Glycoside hydrolase family 31 N-terminal" evidence="1">
    <location>
        <begin position="60"/>
        <end position="173"/>
    </location>
</feature>